<protein>
    <submittedName>
        <fullName evidence="2">Uncharacterized protein</fullName>
    </submittedName>
</protein>
<dbReference type="EMBL" id="JABFDB010000001">
    <property type="protein sequence ID" value="NYZ18701.1"/>
    <property type="molecule type" value="Genomic_DNA"/>
</dbReference>
<evidence type="ECO:0000313" key="3">
    <source>
        <dbReference type="Proteomes" id="UP000584642"/>
    </source>
</evidence>
<evidence type="ECO:0000256" key="1">
    <source>
        <dbReference type="SAM" id="SignalP"/>
    </source>
</evidence>
<proteinExistence type="predicted"/>
<reference evidence="2 3" key="1">
    <citation type="submission" date="2020-05" db="EMBL/GenBank/DDBJ databases">
        <title>Azospirillum oleiclasticum sp. nov, a nitrogen-fixing and heavy crude oil-emulsifying bacterium isolated from the crude oil of Yumen Oilfield.</title>
        <authorList>
            <person name="Wu D."/>
            <person name="Cai M."/>
            <person name="Zhang X."/>
        </authorList>
    </citation>
    <scope>NUCLEOTIDE SEQUENCE [LARGE SCALE GENOMIC DNA]</scope>
    <source>
        <strain evidence="2 3">ROY-1-1-2</strain>
    </source>
</reference>
<dbReference type="RefSeq" id="WP_180280422.1">
    <property type="nucleotide sequence ID" value="NZ_JABFDB010000001.1"/>
</dbReference>
<evidence type="ECO:0000313" key="2">
    <source>
        <dbReference type="EMBL" id="NYZ18701.1"/>
    </source>
</evidence>
<keyword evidence="1" id="KW-0732">Signal</keyword>
<organism evidence="2 3">
    <name type="scientific">Azospirillum oleiclasticum</name>
    <dbReference type="NCBI Taxonomy" id="2735135"/>
    <lineage>
        <taxon>Bacteria</taxon>
        <taxon>Pseudomonadati</taxon>
        <taxon>Pseudomonadota</taxon>
        <taxon>Alphaproteobacteria</taxon>
        <taxon>Rhodospirillales</taxon>
        <taxon>Azospirillaceae</taxon>
        <taxon>Azospirillum</taxon>
    </lineage>
</organism>
<feature type="signal peptide" evidence="1">
    <location>
        <begin position="1"/>
        <end position="24"/>
    </location>
</feature>
<dbReference type="PROSITE" id="PS51257">
    <property type="entry name" value="PROKAR_LIPOPROTEIN"/>
    <property type="match status" value="1"/>
</dbReference>
<keyword evidence="3" id="KW-1185">Reference proteome</keyword>
<gene>
    <name evidence="2" type="ORF">HND93_03175</name>
</gene>
<name>A0ABX2T319_9PROT</name>
<comment type="caution">
    <text evidence="2">The sequence shown here is derived from an EMBL/GenBank/DDBJ whole genome shotgun (WGS) entry which is preliminary data.</text>
</comment>
<accession>A0ABX2T319</accession>
<dbReference type="Proteomes" id="UP000584642">
    <property type="component" value="Unassembled WGS sequence"/>
</dbReference>
<sequence length="141" mass="15584">MHAPTRPLLALVLLLTAGCGPLYSTSYDLTPPTSVEGRGCAAQCETARHACGRSCRMEERLCRIEARHDAIEDYHDYVRERTRKGREIKRSPESFDRGWSCNASACESDCGGQFRNCFAGCGGLVEERRVCVAFCDGAAMR</sequence>
<feature type="chain" id="PRO_5045539858" evidence="1">
    <location>
        <begin position="25"/>
        <end position="141"/>
    </location>
</feature>